<gene>
    <name evidence="2" type="ORF">L915_08862</name>
    <name evidence="3" type="ORF">L916_08785</name>
</gene>
<feature type="compositionally biased region" description="Polar residues" evidence="1">
    <location>
        <begin position="87"/>
        <end position="97"/>
    </location>
</feature>
<evidence type="ECO:0000313" key="4">
    <source>
        <dbReference type="Proteomes" id="UP000053864"/>
    </source>
</evidence>
<dbReference type="VEuPathDB" id="FungiDB:PPTG_22962"/>
<name>W2J2S2_PHYNI</name>
<evidence type="ECO:0000256" key="1">
    <source>
        <dbReference type="SAM" id="MobiDB-lite"/>
    </source>
</evidence>
<dbReference type="Proteomes" id="UP000053864">
    <property type="component" value="Unassembled WGS sequence"/>
</dbReference>
<protein>
    <submittedName>
        <fullName evidence="3">Uncharacterized protein</fullName>
    </submittedName>
</protein>
<reference evidence="2" key="1">
    <citation type="submission" date="2013-11" db="EMBL/GenBank/DDBJ databases">
        <title>The Genome Sequence of Phytophthora parasitica CJ02B3.</title>
        <authorList>
            <consortium name="The Broad Institute Genomics Platform"/>
            <person name="Russ C."/>
            <person name="Tyler B."/>
            <person name="Panabieres F."/>
            <person name="Shan W."/>
            <person name="Tripathy S."/>
            <person name="Grunwald N."/>
            <person name="Machado M."/>
            <person name="Johnson C.S."/>
            <person name="Arredondo F."/>
            <person name="Hong C."/>
            <person name="Coffey M."/>
            <person name="Young S.K."/>
            <person name="Zeng Q."/>
            <person name="Gargeya S."/>
            <person name="Fitzgerald M."/>
            <person name="Abouelleil A."/>
            <person name="Alvarado L."/>
            <person name="Chapman S.B."/>
            <person name="Gainer-Dewar J."/>
            <person name="Goldberg J."/>
            <person name="Griggs A."/>
            <person name="Gujja S."/>
            <person name="Hansen M."/>
            <person name="Howarth C."/>
            <person name="Imamovic A."/>
            <person name="Ireland A."/>
            <person name="Larimer J."/>
            <person name="McCowan C."/>
            <person name="Murphy C."/>
            <person name="Pearson M."/>
            <person name="Poon T.W."/>
            <person name="Priest M."/>
            <person name="Roberts A."/>
            <person name="Saif S."/>
            <person name="Shea T."/>
            <person name="Sykes S."/>
            <person name="Wortman J."/>
            <person name="Nusbaum C."/>
            <person name="Birren B."/>
        </authorList>
    </citation>
    <scope>NUCLEOTIDE SEQUENCE [LARGE SCALE GENOMIC DNA]</scope>
    <source>
        <strain evidence="2">CJ02B3</strain>
    </source>
</reference>
<dbReference type="EMBL" id="KI686340">
    <property type="protein sequence ID" value="ETK86508.1"/>
    <property type="molecule type" value="Genomic_DNA"/>
</dbReference>
<evidence type="ECO:0000313" key="3">
    <source>
        <dbReference type="EMBL" id="ETL39923.1"/>
    </source>
</evidence>
<dbReference type="EMBL" id="KI672968">
    <property type="protein sequence ID" value="ETL39923.1"/>
    <property type="molecule type" value="Genomic_DNA"/>
</dbReference>
<dbReference type="AlphaFoldDB" id="W2J2S2"/>
<sequence>MGAAPGPHKLLGTLQVTMAKKTVDSGGQVFHTPPVFAVTNSPVETFNASLKREYTLRHHFKILNRPFIDTDECPAPMQTRWGHPASAHTTGESSTISIDDGGKAASTTHDGGCSAQQ</sequence>
<accession>W2J2S2</accession>
<dbReference type="Proteomes" id="UP000053236">
    <property type="component" value="Unassembled WGS sequence"/>
</dbReference>
<proteinExistence type="predicted"/>
<organism evidence="3 4">
    <name type="scientific">Phytophthora nicotianae</name>
    <name type="common">Potato buckeye rot agent</name>
    <name type="synonym">Phytophthora parasitica</name>
    <dbReference type="NCBI Taxonomy" id="4792"/>
    <lineage>
        <taxon>Eukaryota</taxon>
        <taxon>Sar</taxon>
        <taxon>Stramenopiles</taxon>
        <taxon>Oomycota</taxon>
        <taxon>Peronosporomycetes</taxon>
        <taxon>Peronosporales</taxon>
        <taxon>Peronosporaceae</taxon>
        <taxon>Phytophthora</taxon>
    </lineage>
</organism>
<reference evidence="3 4" key="2">
    <citation type="submission" date="2013-11" db="EMBL/GenBank/DDBJ databases">
        <title>The Genome Sequence of Phytophthora parasitica CJ05E6.</title>
        <authorList>
            <consortium name="The Broad Institute Genomics Platform"/>
            <person name="Russ C."/>
            <person name="Tyler B."/>
            <person name="Panabieres F."/>
            <person name="Shan W."/>
            <person name="Tripathy S."/>
            <person name="Grunwald N."/>
            <person name="Machado M."/>
            <person name="Johnson C.S."/>
            <person name="Arredondo F."/>
            <person name="Hong C."/>
            <person name="Coffey M."/>
            <person name="Young S.K."/>
            <person name="Zeng Q."/>
            <person name="Gargeya S."/>
            <person name="Fitzgerald M."/>
            <person name="Abouelleil A."/>
            <person name="Alvarado L."/>
            <person name="Chapman S.B."/>
            <person name="Gainer-Dewar J."/>
            <person name="Goldberg J."/>
            <person name="Griggs A."/>
            <person name="Gujja S."/>
            <person name="Hansen M."/>
            <person name="Howarth C."/>
            <person name="Imamovic A."/>
            <person name="Ireland A."/>
            <person name="Larimer J."/>
            <person name="McCowan C."/>
            <person name="Murphy C."/>
            <person name="Pearson M."/>
            <person name="Poon T.W."/>
            <person name="Priest M."/>
            <person name="Roberts A."/>
            <person name="Saif S."/>
            <person name="Shea T."/>
            <person name="Sykes S."/>
            <person name="Wortman J."/>
            <person name="Nusbaum C."/>
            <person name="Birren B."/>
        </authorList>
    </citation>
    <scope>NUCLEOTIDE SEQUENCE [LARGE SCALE GENOMIC DNA]</scope>
    <source>
        <strain evidence="3 4">CJ05E6</strain>
    </source>
</reference>
<evidence type="ECO:0000313" key="2">
    <source>
        <dbReference type="EMBL" id="ETK86508.1"/>
    </source>
</evidence>
<feature type="region of interest" description="Disordered" evidence="1">
    <location>
        <begin position="75"/>
        <end position="117"/>
    </location>
</feature>
<feature type="compositionally biased region" description="Polar residues" evidence="1">
    <location>
        <begin position="105"/>
        <end position="117"/>
    </location>
</feature>